<dbReference type="AlphaFoldDB" id="A0A9X8UMC1"/>
<organism evidence="1 2">
    <name type="scientific">Harryflintia acetispora</name>
    <dbReference type="NCBI Taxonomy" id="1849041"/>
    <lineage>
        <taxon>Bacteria</taxon>
        <taxon>Bacillati</taxon>
        <taxon>Bacillota</taxon>
        <taxon>Clostridia</taxon>
        <taxon>Eubacteriales</taxon>
        <taxon>Oscillospiraceae</taxon>
        <taxon>Harryflintia</taxon>
    </lineage>
</organism>
<evidence type="ECO:0000313" key="1">
    <source>
        <dbReference type="EMBL" id="TCL45295.1"/>
    </source>
</evidence>
<proteinExistence type="predicted"/>
<dbReference type="Proteomes" id="UP000294682">
    <property type="component" value="Unassembled WGS sequence"/>
</dbReference>
<comment type="caution">
    <text evidence="1">The sequence shown here is derived from an EMBL/GenBank/DDBJ whole genome shotgun (WGS) entry which is preliminary data.</text>
</comment>
<evidence type="ECO:0000313" key="2">
    <source>
        <dbReference type="Proteomes" id="UP000294682"/>
    </source>
</evidence>
<gene>
    <name evidence="1" type="ORF">EDD78_101278</name>
</gene>
<dbReference type="RefSeq" id="WP_165873058.1">
    <property type="nucleotide sequence ID" value="NZ_JADNAH010000004.1"/>
</dbReference>
<accession>A0A9X8UMC1</accession>
<sequence>MPINFSQNPQLKQEFDALPAYIQESIKQSGVDICTVEELRCCAENMMSAEQ</sequence>
<name>A0A9X8UMC1_9FIRM</name>
<keyword evidence="2" id="KW-1185">Reference proteome</keyword>
<reference evidence="1 2" key="1">
    <citation type="submission" date="2019-03" db="EMBL/GenBank/DDBJ databases">
        <title>Genomic Encyclopedia of Type Strains, Phase IV (KMG-IV): sequencing the most valuable type-strain genomes for metagenomic binning, comparative biology and taxonomic classification.</title>
        <authorList>
            <person name="Goeker M."/>
        </authorList>
    </citation>
    <scope>NUCLEOTIDE SEQUENCE [LARGE SCALE GENOMIC DNA]</scope>
    <source>
        <strain evidence="1 2">DSM 100433</strain>
    </source>
</reference>
<dbReference type="EMBL" id="SLUK01000001">
    <property type="protein sequence ID" value="TCL45295.1"/>
    <property type="molecule type" value="Genomic_DNA"/>
</dbReference>
<protein>
    <submittedName>
        <fullName evidence="1">Uncharacterized protein</fullName>
    </submittedName>
</protein>